<dbReference type="OrthoDB" id="510958at2759"/>
<evidence type="ECO:0000313" key="3">
    <source>
        <dbReference type="EMBL" id="KAF2237062.1"/>
    </source>
</evidence>
<dbReference type="Gene3D" id="6.10.160.20">
    <property type="match status" value="1"/>
</dbReference>
<evidence type="ECO:0000259" key="2">
    <source>
        <dbReference type="Pfam" id="PF13867"/>
    </source>
</evidence>
<dbReference type="EMBL" id="ML991782">
    <property type="protein sequence ID" value="KAF2237062.1"/>
    <property type="molecule type" value="Genomic_DNA"/>
</dbReference>
<feature type="region of interest" description="Disordered" evidence="1">
    <location>
        <begin position="1"/>
        <end position="39"/>
    </location>
</feature>
<sequence>MPPAKARAAHDDAITGTKEKHSTTNARGRRNGIAGGGSALKDVVSSSTLANNATDGHNSQGASGGSGFSWPNEEVQLLHGYRNLYRLDVPSAFHSPLNQALLTNPGIGRHSPTMARRKVKTKIDKDQLALAVRKHFNGLAVSEPEVIVDMMYKIRSNEKSFRMKFAPSRNKKE</sequence>
<dbReference type="AlphaFoldDB" id="A0A6A6HGN6"/>
<protein>
    <recommendedName>
        <fullName evidence="2">Histone deacetylase complex subunit SAP30 Sin3 binding domain-containing protein</fullName>
    </recommendedName>
</protein>
<evidence type="ECO:0000313" key="4">
    <source>
        <dbReference type="Proteomes" id="UP000800092"/>
    </source>
</evidence>
<proteinExistence type="predicted"/>
<accession>A0A6A6HGN6</accession>
<evidence type="ECO:0000256" key="1">
    <source>
        <dbReference type="SAM" id="MobiDB-lite"/>
    </source>
</evidence>
<dbReference type="InterPro" id="IPR025718">
    <property type="entry name" value="SAP30_Sin3-bd"/>
</dbReference>
<dbReference type="InterPro" id="IPR038291">
    <property type="entry name" value="SAP30_C_sf"/>
</dbReference>
<organism evidence="3 4">
    <name type="scientific">Viridothelium virens</name>
    <name type="common">Speckled blister lichen</name>
    <name type="synonym">Trypethelium virens</name>
    <dbReference type="NCBI Taxonomy" id="1048519"/>
    <lineage>
        <taxon>Eukaryota</taxon>
        <taxon>Fungi</taxon>
        <taxon>Dikarya</taxon>
        <taxon>Ascomycota</taxon>
        <taxon>Pezizomycotina</taxon>
        <taxon>Dothideomycetes</taxon>
        <taxon>Dothideomycetes incertae sedis</taxon>
        <taxon>Trypetheliales</taxon>
        <taxon>Trypetheliaceae</taxon>
        <taxon>Viridothelium</taxon>
    </lineage>
</organism>
<dbReference type="Pfam" id="PF13867">
    <property type="entry name" value="SAP30_Sin3_bdg"/>
    <property type="match status" value="1"/>
</dbReference>
<reference evidence="3" key="1">
    <citation type="journal article" date="2020" name="Stud. Mycol.">
        <title>101 Dothideomycetes genomes: a test case for predicting lifestyles and emergence of pathogens.</title>
        <authorList>
            <person name="Haridas S."/>
            <person name="Albert R."/>
            <person name="Binder M."/>
            <person name="Bloem J."/>
            <person name="Labutti K."/>
            <person name="Salamov A."/>
            <person name="Andreopoulos B."/>
            <person name="Baker S."/>
            <person name="Barry K."/>
            <person name="Bills G."/>
            <person name="Bluhm B."/>
            <person name="Cannon C."/>
            <person name="Castanera R."/>
            <person name="Culley D."/>
            <person name="Daum C."/>
            <person name="Ezra D."/>
            <person name="Gonzalez J."/>
            <person name="Henrissat B."/>
            <person name="Kuo A."/>
            <person name="Liang C."/>
            <person name="Lipzen A."/>
            <person name="Lutzoni F."/>
            <person name="Magnuson J."/>
            <person name="Mondo S."/>
            <person name="Nolan M."/>
            <person name="Ohm R."/>
            <person name="Pangilinan J."/>
            <person name="Park H.-J."/>
            <person name="Ramirez L."/>
            <person name="Alfaro M."/>
            <person name="Sun H."/>
            <person name="Tritt A."/>
            <person name="Yoshinaga Y."/>
            <person name="Zwiers L.-H."/>
            <person name="Turgeon B."/>
            <person name="Goodwin S."/>
            <person name="Spatafora J."/>
            <person name="Crous P."/>
            <person name="Grigoriev I."/>
        </authorList>
    </citation>
    <scope>NUCLEOTIDE SEQUENCE</scope>
    <source>
        <strain evidence="3">Tuck. ex Michener</strain>
    </source>
</reference>
<feature type="compositionally biased region" description="Basic and acidic residues" evidence="1">
    <location>
        <begin position="8"/>
        <end position="22"/>
    </location>
</feature>
<name>A0A6A6HGN6_VIRVR</name>
<keyword evidence="4" id="KW-1185">Reference proteome</keyword>
<dbReference type="Proteomes" id="UP000800092">
    <property type="component" value="Unassembled WGS sequence"/>
</dbReference>
<feature type="domain" description="Histone deacetylase complex subunit SAP30 Sin3 binding" evidence="2">
    <location>
        <begin position="118"/>
        <end position="155"/>
    </location>
</feature>
<gene>
    <name evidence="3" type="ORF">EV356DRAFT_574591</name>
</gene>